<dbReference type="Gene3D" id="3.30.300.20">
    <property type="match status" value="2"/>
</dbReference>
<dbReference type="PANTHER" id="PTHR22648">
    <property type="entry name" value="TRANSCRIPTION TERMINATION FACTOR NUSA"/>
    <property type="match status" value="1"/>
</dbReference>
<evidence type="ECO:0000256" key="2">
    <source>
        <dbReference type="ARBA" id="ARBA00022490"/>
    </source>
</evidence>
<dbReference type="InterPro" id="IPR036555">
    <property type="entry name" value="NusA_N_sf"/>
</dbReference>
<reference evidence="9 10" key="1">
    <citation type="submission" date="2019-01" db="EMBL/GenBank/DDBJ databases">
        <title>Draft genome sequences of Candidatus Mycoplasma haemohominis SWG34-3 identified from a patient with pyrexia, anemia and liver dysfunction.</title>
        <authorList>
            <person name="Sekizuka T."/>
            <person name="Hattori N."/>
            <person name="Katano H."/>
            <person name="Takuma T."/>
            <person name="Ito T."/>
            <person name="Arai N."/>
            <person name="Yanai R."/>
            <person name="Ishii S."/>
            <person name="Miura Y."/>
            <person name="Tokunaga T."/>
            <person name="Watanabe H."/>
            <person name="Nomura N."/>
            <person name="Eguchi J."/>
            <person name="Arai T."/>
            <person name="Hasegawa H."/>
            <person name="Nakamaki T."/>
            <person name="Wakita T."/>
            <person name="Niki Y."/>
            <person name="Kuroda M."/>
        </authorList>
    </citation>
    <scope>NUCLEOTIDE SEQUENCE [LARGE SCALE GENOMIC DNA]</scope>
    <source>
        <strain evidence="9">SWG34-3</strain>
    </source>
</reference>
<dbReference type="GO" id="GO:0003723">
    <property type="term" value="F:RNA binding"/>
    <property type="evidence" value="ECO:0007669"/>
    <property type="project" value="UniProtKB-KW"/>
</dbReference>
<keyword evidence="4" id="KW-0805">Transcription regulation</keyword>
<dbReference type="InterPro" id="IPR009019">
    <property type="entry name" value="KH_sf_prok-type"/>
</dbReference>
<dbReference type="Pfam" id="PF13184">
    <property type="entry name" value="KH_NusA_1st"/>
    <property type="match status" value="1"/>
</dbReference>
<keyword evidence="2" id="KW-0963">Cytoplasm</keyword>
<dbReference type="SUPFAM" id="SSF54814">
    <property type="entry name" value="Prokaryotic type KH domain (KH-domain type II)"/>
    <property type="match status" value="2"/>
</dbReference>
<evidence type="ECO:0000256" key="4">
    <source>
        <dbReference type="ARBA" id="ARBA00023015"/>
    </source>
</evidence>
<dbReference type="PANTHER" id="PTHR22648:SF0">
    <property type="entry name" value="TRANSCRIPTION TERMINATION_ANTITERMINATION PROTEIN NUSA"/>
    <property type="match status" value="1"/>
</dbReference>
<dbReference type="Gene3D" id="3.30.1480.10">
    <property type="entry name" value="NusA, N-terminal domain"/>
    <property type="match status" value="1"/>
</dbReference>
<keyword evidence="1" id="KW-0806">Transcription termination</keyword>
<feature type="domain" description="Transcription factor NusA N-terminal" evidence="6">
    <location>
        <begin position="11"/>
        <end position="139"/>
    </location>
</feature>
<dbReference type="InterPro" id="IPR058582">
    <property type="entry name" value="KH_NusA_2nd"/>
</dbReference>
<proteinExistence type="predicted"/>
<evidence type="ECO:0008006" key="11">
    <source>
        <dbReference type="Google" id="ProtNLM"/>
    </source>
</evidence>
<dbReference type="InterPro" id="IPR030842">
    <property type="entry name" value="TF_NusA_bacterial"/>
</dbReference>
<dbReference type="Pfam" id="PF08529">
    <property type="entry name" value="NusA_N"/>
    <property type="match status" value="1"/>
</dbReference>
<keyword evidence="5" id="KW-0804">Transcription</keyword>
<dbReference type="Pfam" id="PF26594">
    <property type="entry name" value="KH_NusA_2nd"/>
    <property type="match status" value="1"/>
</dbReference>
<dbReference type="CDD" id="cd02134">
    <property type="entry name" value="KH-II_NusA_rpt1"/>
    <property type="match status" value="1"/>
</dbReference>
<dbReference type="Proteomes" id="UP000324831">
    <property type="component" value="Unassembled WGS sequence"/>
</dbReference>
<evidence type="ECO:0000259" key="6">
    <source>
        <dbReference type="Pfam" id="PF08529"/>
    </source>
</evidence>
<evidence type="ECO:0000259" key="8">
    <source>
        <dbReference type="Pfam" id="PF26594"/>
    </source>
</evidence>
<evidence type="ECO:0000256" key="5">
    <source>
        <dbReference type="ARBA" id="ARBA00023163"/>
    </source>
</evidence>
<dbReference type="GO" id="GO:0031564">
    <property type="term" value="P:transcription antitermination"/>
    <property type="evidence" value="ECO:0007669"/>
    <property type="project" value="InterPro"/>
</dbReference>
<evidence type="ECO:0000313" key="9">
    <source>
        <dbReference type="EMBL" id="GCE63944.1"/>
    </source>
</evidence>
<evidence type="ECO:0000256" key="1">
    <source>
        <dbReference type="ARBA" id="ARBA00022472"/>
    </source>
</evidence>
<dbReference type="RefSeq" id="WP_216083107.1">
    <property type="nucleotide sequence ID" value="NZ_CACTIB010000016.1"/>
</dbReference>
<dbReference type="SUPFAM" id="SSF69705">
    <property type="entry name" value="Transcription factor NusA, N-terminal domain"/>
    <property type="match status" value="1"/>
</dbReference>
<evidence type="ECO:0000313" key="10">
    <source>
        <dbReference type="Proteomes" id="UP000324831"/>
    </source>
</evidence>
<dbReference type="GO" id="GO:0005829">
    <property type="term" value="C:cytosol"/>
    <property type="evidence" value="ECO:0007669"/>
    <property type="project" value="TreeGrafter"/>
</dbReference>
<keyword evidence="3" id="KW-0694">RNA-binding</keyword>
<protein>
    <recommendedName>
        <fullName evidence="11">Transcription termination/antitermination protein NusA</fullName>
    </recommendedName>
</protein>
<accession>A0A478FS97</accession>
<dbReference type="InterPro" id="IPR025249">
    <property type="entry name" value="TF_NusA_KH_1st"/>
</dbReference>
<dbReference type="InterPro" id="IPR013735">
    <property type="entry name" value="TF_NusA_N"/>
</dbReference>
<name>A0A478FS97_9MOLU</name>
<evidence type="ECO:0000259" key="7">
    <source>
        <dbReference type="Pfam" id="PF13184"/>
    </source>
</evidence>
<dbReference type="GO" id="GO:0006353">
    <property type="term" value="P:DNA-templated transcription termination"/>
    <property type="evidence" value="ECO:0007669"/>
    <property type="project" value="UniProtKB-KW"/>
</dbReference>
<evidence type="ECO:0000256" key="3">
    <source>
        <dbReference type="ARBA" id="ARBA00022884"/>
    </source>
</evidence>
<dbReference type="InterPro" id="IPR015946">
    <property type="entry name" value="KH_dom-like_a/b"/>
</dbReference>
<gene>
    <name evidence="9" type="ORF">MHSWG343_09510</name>
</gene>
<dbReference type="AlphaFoldDB" id="A0A478FS97"/>
<comment type="caution">
    <text evidence="9">The sequence shown here is derived from an EMBL/GenBank/DDBJ whole genome shotgun (WGS) entry which is preliminary data.</text>
</comment>
<sequence length="436" mass="49184">MLIKKKGGQALIGLVESVAEKNKLTPEIVANLLAQALKTAFLKEYPDNVVDVVVDLEKSRIEIWRELMVVTDEFYKTDGFEDAETLIPISKVNTLPKTSKNPSRPKIGDLVYKEVDMNQFDGKITTNIQIFFKKLTENEVSRVTCQKWIQYQGTVLEGTVEEILENKDDRSLKKIIVSMIAPDGSTAKGVITKADLVWFDVHGNRVYENLSLGQTYLFYIKEVSEINVHFPIILSRTDAEIVKYLMTKHISEISEGLVEIKGIARIAGQKSKVLVSSNSKNIDPVGCCIGPKGKRLKVISSELMNEKIDVILWSEDPVQNVINSFVTGKIIGYRLEPEPNTITLIATLDNLLACIGKRGTNTKLVYMLTNWKINMKTIQEAKDENIDYVSVDDSKFVGSNKISERIFKMHFKKSEDILNDYYSEDKSEKDGSKGKK</sequence>
<organism evidence="9 10">
    <name type="scientific">Candidatus Mycoplasma haematohominis</name>
    <dbReference type="NCBI Taxonomy" id="1494318"/>
    <lineage>
        <taxon>Bacteria</taxon>
        <taxon>Bacillati</taxon>
        <taxon>Mycoplasmatota</taxon>
        <taxon>Mollicutes</taxon>
        <taxon>Mycoplasmataceae</taxon>
        <taxon>Mycoplasma</taxon>
    </lineage>
</organism>
<dbReference type="EMBL" id="BIMN01000006">
    <property type="protein sequence ID" value="GCE63944.1"/>
    <property type="molecule type" value="Genomic_DNA"/>
</dbReference>
<dbReference type="GO" id="GO:0003700">
    <property type="term" value="F:DNA-binding transcription factor activity"/>
    <property type="evidence" value="ECO:0007669"/>
    <property type="project" value="InterPro"/>
</dbReference>
<feature type="domain" description="Transcription factor NusA first KH" evidence="7">
    <location>
        <begin position="236"/>
        <end position="313"/>
    </location>
</feature>
<feature type="domain" description="NusA-like second KH" evidence="8">
    <location>
        <begin position="321"/>
        <end position="382"/>
    </location>
</feature>